<proteinExistence type="predicted"/>
<reference evidence="2" key="1">
    <citation type="submission" date="2020-01" db="EMBL/GenBank/DDBJ databases">
        <authorList>
            <consortium name="DOE Joint Genome Institute"/>
            <person name="Haridas S."/>
            <person name="Albert R."/>
            <person name="Binder M."/>
            <person name="Bloem J."/>
            <person name="Labutti K."/>
            <person name="Salamov A."/>
            <person name="Andreopoulos B."/>
            <person name="Baker S.E."/>
            <person name="Barry K."/>
            <person name="Bills G."/>
            <person name="Bluhm B.H."/>
            <person name="Cannon C."/>
            <person name="Castanera R."/>
            <person name="Culley D.E."/>
            <person name="Daum C."/>
            <person name="Ezra D."/>
            <person name="Gonzalez J.B."/>
            <person name="Henrissat B."/>
            <person name="Kuo A."/>
            <person name="Liang C."/>
            <person name="Lipzen A."/>
            <person name="Lutzoni F."/>
            <person name="Magnuson J."/>
            <person name="Mondo S."/>
            <person name="Nolan M."/>
            <person name="Ohm R."/>
            <person name="Pangilinan J."/>
            <person name="Park H.-J."/>
            <person name="Ramirez L."/>
            <person name="Alfaro M."/>
            <person name="Sun H."/>
            <person name="Tritt A."/>
            <person name="Yoshinaga Y."/>
            <person name="Zwiers L.-H."/>
            <person name="Turgeon B.G."/>
            <person name="Goodwin S.B."/>
            <person name="Spatafora J.W."/>
            <person name="Crous P.W."/>
            <person name="Grigoriev I.V."/>
        </authorList>
    </citation>
    <scope>NUCLEOTIDE SEQUENCE</scope>
    <source>
        <strain evidence="2">CBS 394.84</strain>
    </source>
</reference>
<dbReference type="Proteomes" id="UP000800039">
    <property type="component" value="Unassembled WGS sequence"/>
</dbReference>
<dbReference type="GeneID" id="63844231"/>
<evidence type="ECO:0000313" key="3">
    <source>
        <dbReference type="Proteomes" id="UP000800039"/>
    </source>
</evidence>
<gene>
    <name evidence="2" type="ORF">K460DRAFT_172589</name>
</gene>
<accession>A0A9P4L595</accession>
<comment type="caution">
    <text evidence="2">The sequence shown here is derived from an EMBL/GenBank/DDBJ whole genome shotgun (WGS) entry which is preliminary data.</text>
</comment>
<sequence length="78" mass="8783">MAPLRRLRGDLVRIPRALRLTAIAHFQPWPFLGFLQQVHSTSHPCKLSPTHAKSRDQHITQPNQTPPTLHEGCCGAKN</sequence>
<organism evidence="2 3">
    <name type="scientific">Cucurbitaria berberidis CBS 394.84</name>
    <dbReference type="NCBI Taxonomy" id="1168544"/>
    <lineage>
        <taxon>Eukaryota</taxon>
        <taxon>Fungi</taxon>
        <taxon>Dikarya</taxon>
        <taxon>Ascomycota</taxon>
        <taxon>Pezizomycotina</taxon>
        <taxon>Dothideomycetes</taxon>
        <taxon>Pleosporomycetidae</taxon>
        <taxon>Pleosporales</taxon>
        <taxon>Pleosporineae</taxon>
        <taxon>Cucurbitariaceae</taxon>
        <taxon>Cucurbitaria</taxon>
    </lineage>
</organism>
<dbReference type="AlphaFoldDB" id="A0A9P4L595"/>
<evidence type="ECO:0000313" key="2">
    <source>
        <dbReference type="EMBL" id="KAF1841748.1"/>
    </source>
</evidence>
<protein>
    <submittedName>
        <fullName evidence="2">Uncharacterized protein</fullName>
    </submittedName>
</protein>
<keyword evidence="3" id="KW-1185">Reference proteome</keyword>
<dbReference type="EMBL" id="ML976618">
    <property type="protein sequence ID" value="KAF1841748.1"/>
    <property type="molecule type" value="Genomic_DNA"/>
</dbReference>
<dbReference type="RefSeq" id="XP_040784311.1">
    <property type="nucleotide sequence ID" value="XM_040926979.1"/>
</dbReference>
<name>A0A9P4L595_9PLEO</name>
<feature type="region of interest" description="Disordered" evidence="1">
    <location>
        <begin position="46"/>
        <end position="78"/>
    </location>
</feature>
<evidence type="ECO:0000256" key="1">
    <source>
        <dbReference type="SAM" id="MobiDB-lite"/>
    </source>
</evidence>